<dbReference type="InterPro" id="IPR000644">
    <property type="entry name" value="CBS_dom"/>
</dbReference>
<name>A0A835ALU3_9POAL</name>
<dbReference type="SUPFAM" id="SSF54631">
    <property type="entry name" value="CBS-domain pair"/>
    <property type="match status" value="1"/>
</dbReference>
<dbReference type="CDD" id="cd02205">
    <property type="entry name" value="CBS_pair_SF"/>
    <property type="match status" value="1"/>
</dbReference>
<evidence type="ECO:0000256" key="2">
    <source>
        <dbReference type="PROSITE-ProRule" id="PRU00703"/>
    </source>
</evidence>
<evidence type="ECO:0000256" key="1">
    <source>
        <dbReference type="ARBA" id="ARBA00023122"/>
    </source>
</evidence>
<feature type="domain" description="CBS" evidence="3">
    <location>
        <begin position="87"/>
        <end position="144"/>
    </location>
</feature>
<keyword evidence="1 2" id="KW-0129">CBS domain</keyword>
<dbReference type="InterPro" id="IPR046342">
    <property type="entry name" value="CBS_dom_sf"/>
</dbReference>
<gene>
    <name evidence="4" type="ORF">HU200_053723</name>
</gene>
<dbReference type="EMBL" id="JACEFO010002314">
    <property type="protein sequence ID" value="KAF8666194.1"/>
    <property type="molecule type" value="Genomic_DNA"/>
</dbReference>
<evidence type="ECO:0000313" key="4">
    <source>
        <dbReference type="EMBL" id="KAF8666194.1"/>
    </source>
</evidence>
<dbReference type="Proteomes" id="UP000636709">
    <property type="component" value="Unassembled WGS sequence"/>
</dbReference>
<dbReference type="OrthoDB" id="418595at2759"/>
<proteinExistence type="predicted"/>
<protein>
    <recommendedName>
        <fullName evidence="3">CBS domain-containing protein</fullName>
    </recommendedName>
</protein>
<dbReference type="PANTHER" id="PTHR43080">
    <property type="entry name" value="CBS DOMAIN-CONTAINING PROTEIN CBSX3, MITOCHONDRIAL"/>
    <property type="match status" value="1"/>
</dbReference>
<dbReference type="PROSITE" id="PS51371">
    <property type="entry name" value="CBS"/>
    <property type="match status" value="2"/>
</dbReference>
<evidence type="ECO:0000259" key="3">
    <source>
        <dbReference type="PROSITE" id="PS51371"/>
    </source>
</evidence>
<comment type="caution">
    <text evidence="4">The sequence shown here is derived from an EMBL/GenBank/DDBJ whole genome shotgun (WGS) entry which is preliminary data.</text>
</comment>
<dbReference type="Pfam" id="PF00571">
    <property type="entry name" value="CBS"/>
    <property type="match status" value="2"/>
</dbReference>
<keyword evidence="5" id="KW-1185">Reference proteome</keyword>
<dbReference type="PANTHER" id="PTHR43080:SF28">
    <property type="entry name" value="OS04G0136700 PROTEIN"/>
    <property type="match status" value="1"/>
</dbReference>
<evidence type="ECO:0000313" key="5">
    <source>
        <dbReference type="Proteomes" id="UP000636709"/>
    </source>
</evidence>
<dbReference type="InterPro" id="IPR051257">
    <property type="entry name" value="Diverse_CBS-Domain"/>
</dbReference>
<organism evidence="4 5">
    <name type="scientific">Digitaria exilis</name>
    <dbReference type="NCBI Taxonomy" id="1010633"/>
    <lineage>
        <taxon>Eukaryota</taxon>
        <taxon>Viridiplantae</taxon>
        <taxon>Streptophyta</taxon>
        <taxon>Embryophyta</taxon>
        <taxon>Tracheophyta</taxon>
        <taxon>Spermatophyta</taxon>
        <taxon>Magnoliopsida</taxon>
        <taxon>Liliopsida</taxon>
        <taxon>Poales</taxon>
        <taxon>Poaceae</taxon>
        <taxon>PACMAD clade</taxon>
        <taxon>Panicoideae</taxon>
        <taxon>Panicodae</taxon>
        <taxon>Paniceae</taxon>
        <taxon>Anthephorinae</taxon>
        <taxon>Digitaria</taxon>
    </lineage>
</organism>
<reference evidence="4" key="1">
    <citation type="submission" date="2020-07" db="EMBL/GenBank/DDBJ databases">
        <title>Genome sequence and genetic diversity analysis of an under-domesticated orphan crop, white fonio (Digitaria exilis).</title>
        <authorList>
            <person name="Bennetzen J.L."/>
            <person name="Chen S."/>
            <person name="Ma X."/>
            <person name="Wang X."/>
            <person name="Yssel A.E.J."/>
            <person name="Chaluvadi S.R."/>
            <person name="Johnson M."/>
            <person name="Gangashetty P."/>
            <person name="Hamidou F."/>
            <person name="Sanogo M.D."/>
            <person name="Zwaenepoel A."/>
            <person name="Wallace J."/>
            <person name="Van De Peer Y."/>
            <person name="Van Deynze A."/>
        </authorList>
    </citation>
    <scope>NUCLEOTIDE SEQUENCE</scope>
    <source>
        <tissue evidence="4">Leaves</tissue>
    </source>
</reference>
<dbReference type="Gene3D" id="3.10.580.10">
    <property type="entry name" value="CBS-domain"/>
    <property type="match status" value="2"/>
</dbReference>
<accession>A0A835ALU3</accession>
<dbReference type="AlphaFoldDB" id="A0A835ALU3"/>
<feature type="domain" description="CBS" evidence="3">
    <location>
        <begin position="150"/>
        <end position="206"/>
    </location>
</feature>
<sequence>MALAVPPPPPSSVAVPLARRAPVTPVVLRAAASRARRGAVLVASAALDGHLRPAIDELIDGDLRAYLESQITTTGEMSPTARLIDVMSRPVEVATPEQRLAEVDAFFAAEKYSGLPVVDDEGRCVGVVSKKDKAKASNGMQMESTVGEVMSSPAITLTYEKIVLEAAALMLKEKVHRIPVVNQQQHVIGKISENDYFQNYGDKADI</sequence>
<dbReference type="SMART" id="SM00116">
    <property type="entry name" value="CBS"/>
    <property type="match status" value="2"/>
</dbReference>